<dbReference type="GeneID" id="103375175"/>
<name>A0A9Y4NUD6_9TELE</name>
<sequence length="153" mass="16893">MSEQPLDLWFCEDCQDYFQKECPSHGPPLFVPDTPVTPGTANRAALTVPSGLEVFTEGDEVDVRCLDATIPKGALFGPYEGELVSKDKSSGFFSWIVVDASNTYQSIDGSDETKANWMRFDSFTIKSSESTLIHIIKKIKCTVVLEKMAEDGV</sequence>
<dbReference type="InterPro" id="IPR001214">
    <property type="entry name" value="SET_dom"/>
</dbReference>
<feature type="non-terminal residue" evidence="3">
    <location>
        <position position="153"/>
    </location>
</feature>
<feature type="domain" description="SET" evidence="1">
    <location>
        <begin position="56"/>
        <end position="133"/>
    </location>
</feature>
<protein>
    <submittedName>
        <fullName evidence="3">PR domain-containing protein 11-like</fullName>
    </submittedName>
</protein>
<accession>A0A9Y4NUD6</accession>
<dbReference type="Proteomes" id="UP000694891">
    <property type="component" value="Unplaced"/>
</dbReference>
<evidence type="ECO:0000313" key="3">
    <source>
        <dbReference type="RefSeq" id="XP_008303603.1"/>
    </source>
</evidence>
<dbReference type="RefSeq" id="XP_008303603.1">
    <property type="nucleotide sequence ID" value="XM_008305381.1"/>
</dbReference>
<dbReference type="Gene3D" id="2.170.270.10">
    <property type="entry name" value="SET domain"/>
    <property type="match status" value="1"/>
</dbReference>
<gene>
    <name evidence="3" type="primary">LOC103375175</name>
</gene>
<evidence type="ECO:0000259" key="1">
    <source>
        <dbReference type="Pfam" id="PF21549"/>
    </source>
</evidence>
<dbReference type="Pfam" id="PF21549">
    <property type="entry name" value="PRDM2_PR"/>
    <property type="match status" value="1"/>
</dbReference>
<keyword evidence="2" id="KW-1185">Reference proteome</keyword>
<evidence type="ECO:0000313" key="2">
    <source>
        <dbReference type="Proteomes" id="UP000694891"/>
    </source>
</evidence>
<organism evidence="2 3">
    <name type="scientific">Stegastes partitus</name>
    <name type="common">bicolor damselfish</name>
    <dbReference type="NCBI Taxonomy" id="144197"/>
    <lineage>
        <taxon>Eukaryota</taxon>
        <taxon>Metazoa</taxon>
        <taxon>Chordata</taxon>
        <taxon>Craniata</taxon>
        <taxon>Vertebrata</taxon>
        <taxon>Euteleostomi</taxon>
        <taxon>Actinopterygii</taxon>
        <taxon>Neopterygii</taxon>
        <taxon>Teleostei</taxon>
        <taxon>Neoteleostei</taxon>
        <taxon>Acanthomorphata</taxon>
        <taxon>Ovalentaria</taxon>
        <taxon>Pomacentridae</taxon>
        <taxon>Stegastes</taxon>
    </lineage>
</organism>
<dbReference type="InterPro" id="IPR046341">
    <property type="entry name" value="SET_dom_sf"/>
</dbReference>
<dbReference type="AlphaFoldDB" id="A0A9Y4NUD6"/>
<proteinExistence type="predicted"/>
<reference evidence="3" key="1">
    <citation type="submission" date="2025-08" db="UniProtKB">
        <authorList>
            <consortium name="RefSeq"/>
        </authorList>
    </citation>
    <scope>IDENTIFICATION</scope>
</reference>